<proteinExistence type="predicted"/>
<reference evidence="1 2" key="2">
    <citation type="journal article" date="2022" name="Mol. Ecol. Resour.">
        <title>The genomes of chicory, endive, great burdock and yacon provide insights into Asteraceae paleo-polyploidization history and plant inulin production.</title>
        <authorList>
            <person name="Fan W."/>
            <person name="Wang S."/>
            <person name="Wang H."/>
            <person name="Wang A."/>
            <person name="Jiang F."/>
            <person name="Liu H."/>
            <person name="Zhao H."/>
            <person name="Xu D."/>
            <person name="Zhang Y."/>
        </authorList>
    </citation>
    <scope>NUCLEOTIDE SEQUENCE [LARGE SCALE GENOMIC DNA]</scope>
    <source>
        <strain evidence="2">cv. Yunnan</strain>
        <tissue evidence="1">Leaves</tissue>
    </source>
</reference>
<sequence length="178" mass="19471">MTGHQQLVNHVYFSPDGQWIASASFDKSVKLWNGITITLIETLVAGCAGSMALYELAVFDPSDPVLDPMWRQGMFVIPFMTRLGITNSWGGWSITGGTITNPGIWSGKFVAAFRGHVGPVYQISGSKDSTLKVWDVRAQKLKQDLPGHADEVFAVDWSPDGEKVGSGGRDRVLKLWMG</sequence>
<keyword evidence="2" id="KW-1185">Reference proteome</keyword>
<dbReference type="Proteomes" id="UP001056120">
    <property type="component" value="Linkage Group LG04"/>
</dbReference>
<evidence type="ECO:0000313" key="2">
    <source>
        <dbReference type="Proteomes" id="UP001056120"/>
    </source>
</evidence>
<gene>
    <name evidence="1" type="ORF">L1987_12278</name>
</gene>
<organism evidence="1 2">
    <name type="scientific">Smallanthus sonchifolius</name>
    <dbReference type="NCBI Taxonomy" id="185202"/>
    <lineage>
        <taxon>Eukaryota</taxon>
        <taxon>Viridiplantae</taxon>
        <taxon>Streptophyta</taxon>
        <taxon>Embryophyta</taxon>
        <taxon>Tracheophyta</taxon>
        <taxon>Spermatophyta</taxon>
        <taxon>Magnoliopsida</taxon>
        <taxon>eudicotyledons</taxon>
        <taxon>Gunneridae</taxon>
        <taxon>Pentapetalae</taxon>
        <taxon>asterids</taxon>
        <taxon>campanulids</taxon>
        <taxon>Asterales</taxon>
        <taxon>Asteraceae</taxon>
        <taxon>Asteroideae</taxon>
        <taxon>Heliantheae alliance</taxon>
        <taxon>Millerieae</taxon>
        <taxon>Smallanthus</taxon>
    </lineage>
</organism>
<evidence type="ECO:0000313" key="1">
    <source>
        <dbReference type="EMBL" id="KAI3818471.1"/>
    </source>
</evidence>
<protein>
    <submittedName>
        <fullName evidence="1">Uncharacterized protein</fullName>
    </submittedName>
</protein>
<reference evidence="2" key="1">
    <citation type="journal article" date="2022" name="Mol. Ecol. Resour.">
        <title>The genomes of chicory, endive, great burdock and yacon provide insights into Asteraceae palaeo-polyploidization history and plant inulin production.</title>
        <authorList>
            <person name="Fan W."/>
            <person name="Wang S."/>
            <person name="Wang H."/>
            <person name="Wang A."/>
            <person name="Jiang F."/>
            <person name="Liu H."/>
            <person name="Zhao H."/>
            <person name="Xu D."/>
            <person name="Zhang Y."/>
        </authorList>
    </citation>
    <scope>NUCLEOTIDE SEQUENCE [LARGE SCALE GENOMIC DNA]</scope>
    <source>
        <strain evidence="2">cv. Yunnan</strain>
    </source>
</reference>
<name>A0ACB9JFG7_9ASTR</name>
<accession>A0ACB9JFG7</accession>
<dbReference type="EMBL" id="CM042021">
    <property type="protein sequence ID" value="KAI3818471.1"/>
    <property type="molecule type" value="Genomic_DNA"/>
</dbReference>
<comment type="caution">
    <text evidence="1">The sequence shown here is derived from an EMBL/GenBank/DDBJ whole genome shotgun (WGS) entry which is preliminary data.</text>
</comment>